<dbReference type="Proteomes" id="UP000176723">
    <property type="component" value="Unassembled WGS sequence"/>
</dbReference>
<evidence type="ECO:0000256" key="2">
    <source>
        <dbReference type="RuleBase" id="RU362080"/>
    </source>
</evidence>
<evidence type="ECO:0000313" key="3">
    <source>
        <dbReference type="EMBL" id="OGY22541.1"/>
    </source>
</evidence>
<comment type="function">
    <text evidence="2">Antitoxin component of a type II toxin-antitoxin (TA) system.</text>
</comment>
<organism evidence="3 4">
    <name type="scientific">Candidatus Chisholmbacteria bacterium RIFCSPLOWO2_01_FULL_49_14</name>
    <dbReference type="NCBI Taxonomy" id="1797593"/>
    <lineage>
        <taxon>Bacteria</taxon>
        <taxon>Candidatus Chisholmiibacteriota</taxon>
    </lineage>
</organism>
<protein>
    <recommendedName>
        <fullName evidence="2">Antitoxin</fullName>
    </recommendedName>
</protein>
<dbReference type="Gene3D" id="3.40.1620.10">
    <property type="entry name" value="YefM-like domain"/>
    <property type="match status" value="1"/>
</dbReference>
<dbReference type="InterPro" id="IPR036165">
    <property type="entry name" value="YefM-like_sf"/>
</dbReference>
<gene>
    <name evidence="3" type="ORF">A3A65_00940</name>
</gene>
<evidence type="ECO:0000256" key="1">
    <source>
        <dbReference type="ARBA" id="ARBA00009981"/>
    </source>
</evidence>
<comment type="caution">
    <text evidence="3">The sequence shown here is derived from an EMBL/GenBank/DDBJ whole genome shotgun (WGS) entry which is preliminary data.</text>
</comment>
<comment type="similarity">
    <text evidence="1 2">Belongs to the phD/YefM antitoxin family.</text>
</comment>
<sequence length="84" mass="10094">MLDLRRKIGEIIDQTLYRKERFLVKRKNKPVAVLVPLEDYELFMANDEDIELYSDKRISAFAHQDRLSKEEQQLTVRLLRKSKT</sequence>
<dbReference type="EMBL" id="MHCL01000002">
    <property type="protein sequence ID" value="OGY22541.1"/>
    <property type="molecule type" value="Genomic_DNA"/>
</dbReference>
<evidence type="ECO:0000313" key="4">
    <source>
        <dbReference type="Proteomes" id="UP000176723"/>
    </source>
</evidence>
<dbReference type="Pfam" id="PF02604">
    <property type="entry name" value="PhdYeFM_antitox"/>
    <property type="match status" value="1"/>
</dbReference>
<dbReference type="STRING" id="1797593.A3A65_00940"/>
<accession>A0A1G1W4I3</accession>
<proteinExistence type="inferred from homology"/>
<reference evidence="3 4" key="1">
    <citation type="journal article" date="2016" name="Nat. Commun.">
        <title>Thousands of microbial genomes shed light on interconnected biogeochemical processes in an aquifer system.</title>
        <authorList>
            <person name="Anantharaman K."/>
            <person name="Brown C.T."/>
            <person name="Hug L.A."/>
            <person name="Sharon I."/>
            <person name="Castelle C.J."/>
            <person name="Probst A.J."/>
            <person name="Thomas B.C."/>
            <person name="Singh A."/>
            <person name="Wilkins M.J."/>
            <person name="Karaoz U."/>
            <person name="Brodie E.L."/>
            <person name="Williams K.H."/>
            <person name="Hubbard S.S."/>
            <person name="Banfield J.F."/>
        </authorList>
    </citation>
    <scope>NUCLEOTIDE SEQUENCE [LARGE SCALE GENOMIC DNA]</scope>
</reference>
<dbReference type="NCBIfam" id="TIGR01552">
    <property type="entry name" value="phd_fam"/>
    <property type="match status" value="1"/>
</dbReference>
<dbReference type="AlphaFoldDB" id="A0A1G1W4I3"/>
<dbReference type="InterPro" id="IPR006442">
    <property type="entry name" value="Antitoxin_Phd/YefM"/>
</dbReference>
<name>A0A1G1W4I3_9BACT</name>
<dbReference type="SUPFAM" id="SSF143120">
    <property type="entry name" value="YefM-like"/>
    <property type="match status" value="1"/>
</dbReference>